<dbReference type="Proteomes" id="UP000002931">
    <property type="component" value="Unassembled WGS sequence"/>
</dbReference>
<dbReference type="HOGENOM" id="CLU_2807355_0_0_5"/>
<dbReference type="STRING" id="314271.RB2654_03794"/>
<dbReference type="EMBL" id="AAMT01000014">
    <property type="protein sequence ID" value="EAQ11520.1"/>
    <property type="molecule type" value="Genomic_DNA"/>
</dbReference>
<sequence length="67" mass="7566">MLQDLDRLHQVLADLACLLNEIGRASQELTPDDKALASLLKLASLRHRLFPDLSNMDPSDENEVTFF</sequence>
<keyword evidence="2" id="KW-1185">Reference proteome</keyword>
<name>A3VJE3_9RHOB</name>
<accession>A3VJE3</accession>
<gene>
    <name evidence="1" type="ORF">RB2654_03794</name>
</gene>
<reference evidence="1 2" key="1">
    <citation type="journal article" date="2010" name="J. Bacteriol.">
        <title>Genome sequences of Pelagibaca bermudensis HTCC2601T and Maritimibacter alkaliphilus HTCC2654T, the type strains of two marine Roseobacter genera.</title>
        <authorList>
            <person name="Thrash J.C."/>
            <person name="Cho J.C."/>
            <person name="Ferriera S."/>
            <person name="Johnson J."/>
            <person name="Vergin K.L."/>
            <person name="Giovannoni S.J."/>
        </authorList>
    </citation>
    <scope>NUCLEOTIDE SEQUENCE [LARGE SCALE GENOMIC DNA]</scope>
    <source>
        <strain evidence="1 2">HTCC2654</strain>
    </source>
</reference>
<comment type="caution">
    <text evidence="1">The sequence shown here is derived from an EMBL/GenBank/DDBJ whole genome shotgun (WGS) entry which is preliminary data.</text>
</comment>
<evidence type="ECO:0000313" key="2">
    <source>
        <dbReference type="Proteomes" id="UP000002931"/>
    </source>
</evidence>
<proteinExistence type="predicted"/>
<dbReference type="AlphaFoldDB" id="A3VJE3"/>
<organism evidence="1 2">
    <name type="scientific">Maritimibacter alkaliphilus HTCC2654</name>
    <dbReference type="NCBI Taxonomy" id="314271"/>
    <lineage>
        <taxon>Bacteria</taxon>
        <taxon>Pseudomonadati</taxon>
        <taxon>Pseudomonadota</taxon>
        <taxon>Alphaproteobacteria</taxon>
        <taxon>Rhodobacterales</taxon>
        <taxon>Roseobacteraceae</taxon>
        <taxon>Maritimibacter</taxon>
    </lineage>
</organism>
<evidence type="ECO:0000313" key="1">
    <source>
        <dbReference type="EMBL" id="EAQ11520.1"/>
    </source>
</evidence>
<protein>
    <submittedName>
        <fullName evidence="1">Uncharacterized protein</fullName>
    </submittedName>
</protein>